<dbReference type="InterPro" id="IPR053143">
    <property type="entry name" value="Arylsulfate_ST"/>
</dbReference>
<dbReference type="RefSeq" id="WP_418157977.1">
    <property type="nucleotide sequence ID" value="NZ_JBBLZC010000002.1"/>
</dbReference>
<keyword evidence="3" id="KW-1185">Reference proteome</keyword>
<protein>
    <submittedName>
        <fullName evidence="2">Arylsulfotransferase family protein</fullName>
    </submittedName>
</protein>
<dbReference type="PANTHER" id="PTHR35340">
    <property type="entry name" value="PQQ ENZYME REPEAT PROTEIN-RELATED"/>
    <property type="match status" value="1"/>
</dbReference>
<dbReference type="Pfam" id="PF14269">
    <property type="entry name" value="Arylsulfotran_2"/>
    <property type="match status" value="1"/>
</dbReference>
<dbReference type="PANTHER" id="PTHR35340:SF5">
    <property type="entry name" value="ASST-DOMAIN-CONTAINING PROTEIN"/>
    <property type="match status" value="1"/>
</dbReference>
<keyword evidence="1" id="KW-0812">Transmembrane</keyword>
<keyword evidence="1" id="KW-1133">Transmembrane helix</keyword>
<evidence type="ECO:0000256" key="1">
    <source>
        <dbReference type="SAM" id="Phobius"/>
    </source>
</evidence>
<accession>A0ABU8XQ47</accession>
<comment type="caution">
    <text evidence="2">The sequence shown here is derived from an EMBL/GenBank/DDBJ whole genome shotgun (WGS) entry which is preliminary data.</text>
</comment>
<dbReference type="EMBL" id="JBBLZC010000002">
    <property type="protein sequence ID" value="MEK0082127.1"/>
    <property type="molecule type" value="Genomic_DNA"/>
</dbReference>
<sequence length="439" mass="49253">MPKKPIDVAAAAAFVIGLLFLAFIAGFFDGKNKYAFYPQLKAMEQTTRGLYNAYLDKPDYIAPGRPGTPAQPQARILDRSRVAPGATLVVGYTMTGFKAWLVDIDGRKLHEWSILFSQAFPKPEHLMWQARDTVIAWMGAHLFPNGDLLFNFQDNNFPFGSGLVKIDKDSRIVWKLARNTHHDLVVQPDGTIWVPSQHYRPEGIPEFPNMMPWYYEDTILKVSPDGQVLDEISVLKALQNHQGLLSVTYQKPLDIEAEDPLHLNGAEPLPAEWADRFPGLKAGDLLVSMRNVNAIAVIDPETRQAKRVYTGPFVRQHDADYLPNGHFMVYDNLGGDPACGRTRLLELDPADMSIVWKYDGCKDGGFRSVDRGMQDVLSNGNIITVDAHEGLVREITHDPEPKLVWEYVNVIGEEDGKPMVGMITYAARIPEEQLTFLGH</sequence>
<proteinExistence type="predicted"/>
<name>A0ABU8XQ47_9PROT</name>
<keyword evidence="1" id="KW-0472">Membrane</keyword>
<gene>
    <name evidence="2" type="ORF">U1T56_03105</name>
</gene>
<evidence type="ECO:0000313" key="3">
    <source>
        <dbReference type="Proteomes" id="UP001375743"/>
    </source>
</evidence>
<organism evidence="2 3">
    <name type="scientific">Benzoatithermus flavus</name>
    <dbReference type="NCBI Taxonomy" id="3108223"/>
    <lineage>
        <taxon>Bacteria</taxon>
        <taxon>Pseudomonadati</taxon>
        <taxon>Pseudomonadota</taxon>
        <taxon>Alphaproteobacteria</taxon>
        <taxon>Geminicoccales</taxon>
        <taxon>Geminicoccaceae</taxon>
        <taxon>Benzoatithermus</taxon>
    </lineage>
</organism>
<reference evidence="2 3" key="1">
    <citation type="submission" date="2024-01" db="EMBL/GenBank/DDBJ databases">
        <title>Multi-omics insights into the function and evolution of sodium benzoate biodegradation pathways in Benzoatithermus flavus gen. nov., sp. nov. from hot spring.</title>
        <authorList>
            <person name="Hu C.-J."/>
            <person name="Li W.-J."/>
        </authorList>
    </citation>
    <scope>NUCLEOTIDE SEQUENCE [LARGE SCALE GENOMIC DNA]</scope>
    <source>
        <strain evidence="2 3">SYSU G07066</strain>
    </source>
</reference>
<dbReference type="InterPro" id="IPR039535">
    <property type="entry name" value="ASST-like"/>
</dbReference>
<dbReference type="Proteomes" id="UP001375743">
    <property type="component" value="Unassembled WGS sequence"/>
</dbReference>
<feature type="transmembrane region" description="Helical" evidence="1">
    <location>
        <begin position="6"/>
        <end position="28"/>
    </location>
</feature>
<evidence type="ECO:0000313" key="2">
    <source>
        <dbReference type="EMBL" id="MEK0082127.1"/>
    </source>
</evidence>
<dbReference type="SUPFAM" id="SSF50998">
    <property type="entry name" value="Quinoprotein alcohol dehydrogenase-like"/>
    <property type="match status" value="1"/>
</dbReference>
<dbReference type="InterPro" id="IPR011047">
    <property type="entry name" value="Quinoprotein_ADH-like_sf"/>
</dbReference>